<dbReference type="Proteomes" id="UP001497623">
    <property type="component" value="Unassembled WGS sequence"/>
</dbReference>
<dbReference type="EMBL" id="CAXKWB010002292">
    <property type="protein sequence ID" value="CAL4066536.1"/>
    <property type="molecule type" value="Genomic_DNA"/>
</dbReference>
<keyword evidence="3" id="KW-1185">Reference proteome</keyword>
<name>A0AAV2PYJ0_MEGNR</name>
<evidence type="ECO:0000313" key="3">
    <source>
        <dbReference type="Proteomes" id="UP001497623"/>
    </source>
</evidence>
<evidence type="ECO:0000256" key="1">
    <source>
        <dbReference type="SAM" id="Phobius"/>
    </source>
</evidence>
<sequence length="168" mass="19248">QAIISSYITMGIMVATILLSFLLYSPNATSELPGSCRFHGKPMELWCTECRMEMCEVCYAQQGTEKRKCPVVSIKVVIQEKKDEIFEIAKHITLQIKEEREILSLRLNAIAKEFMAMYEQSKILKGYINEVEETEKITKKAQELFTLKKALCDIKSIHSQVSDVTNDM</sequence>
<keyword evidence="1" id="KW-0812">Transmembrane</keyword>
<reference evidence="2 3" key="1">
    <citation type="submission" date="2024-05" db="EMBL/GenBank/DDBJ databases">
        <authorList>
            <person name="Wallberg A."/>
        </authorList>
    </citation>
    <scope>NUCLEOTIDE SEQUENCE [LARGE SCALE GENOMIC DNA]</scope>
</reference>
<keyword evidence="1" id="KW-0472">Membrane</keyword>
<feature type="non-terminal residue" evidence="2">
    <location>
        <position position="1"/>
    </location>
</feature>
<proteinExistence type="predicted"/>
<feature type="transmembrane region" description="Helical" evidence="1">
    <location>
        <begin position="7"/>
        <end position="25"/>
    </location>
</feature>
<feature type="non-terminal residue" evidence="2">
    <location>
        <position position="168"/>
    </location>
</feature>
<dbReference type="SUPFAM" id="SSF57845">
    <property type="entry name" value="B-box zinc-binding domain"/>
    <property type="match status" value="1"/>
</dbReference>
<organism evidence="2 3">
    <name type="scientific">Meganyctiphanes norvegica</name>
    <name type="common">Northern krill</name>
    <name type="synonym">Thysanopoda norvegica</name>
    <dbReference type="NCBI Taxonomy" id="48144"/>
    <lineage>
        <taxon>Eukaryota</taxon>
        <taxon>Metazoa</taxon>
        <taxon>Ecdysozoa</taxon>
        <taxon>Arthropoda</taxon>
        <taxon>Crustacea</taxon>
        <taxon>Multicrustacea</taxon>
        <taxon>Malacostraca</taxon>
        <taxon>Eumalacostraca</taxon>
        <taxon>Eucarida</taxon>
        <taxon>Euphausiacea</taxon>
        <taxon>Euphausiidae</taxon>
        <taxon>Meganyctiphanes</taxon>
    </lineage>
</organism>
<gene>
    <name evidence="2" type="ORF">MNOR_LOCUS5783</name>
</gene>
<comment type="caution">
    <text evidence="2">The sequence shown here is derived from an EMBL/GenBank/DDBJ whole genome shotgun (WGS) entry which is preliminary data.</text>
</comment>
<accession>A0AAV2PYJ0</accession>
<keyword evidence="1" id="KW-1133">Transmembrane helix</keyword>
<evidence type="ECO:0000313" key="2">
    <source>
        <dbReference type="EMBL" id="CAL4066536.1"/>
    </source>
</evidence>
<protein>
    <recommendedName>
        <fullName evidence="4">B box-type domain-containing protein</fullName>
    </recommendedName>
</protein>
<evidence type="ECO:0008006" key="4">
    <source>
        <dbReference type="Google" id="ProtNLM"/>
    </source>
</evidence>
<dbReference type="AlphaFoldDB" id="A0AAV2PYJ0"/>
<dbReference type="Gene3D" id="3.30.160.60">
    <property type="entry name" value="Classic Zinc Finger"/>
    <property type="match status" value="1"/>
</dbReference>